<dbReference type="EMBL" id="CAEUNI010000102">
    <property type="protein sequence ID" value="CAB4372375.1"/>
    <property type="molecule type" value="Genomic_DNA"/>
</dbReference>
<protein>
    <submittedName>
        <fullName evidence="1">Unannotated protein</fullName>
    </submittedName>
</protein>
<dbReference type="InterPro" id="IPR029063">
    <property type="entry name" value="SAM-dependent_MTases_sf"/>
</dbReference>
<name>A0A6J6AP77_9ZZZZ</name>
<dbReference type="Pfam" id="PF13489">
    <property type="entry name" value="Methyltransf_23"/>
    <property type="match status" value="1"/>
</dbReference>
<accession>A0A6J6AP77</accession>
<reference evidence="1" key="1">
    <citation type="submission" date="2020-05" db="EMBL/GenBank/DDBJ databases">
        <authorList>
            <person name="Chiriac C."/>
            <person name="Salcher M."/>
            <person name="Ghai R."/>
            <person name="Kavagutti S V."/>
        </authorList>
    </citation>
    <scope>NUCLEOTIDE SEQUENCE</scope>
</reference>
<sequence>MTSAAELWRVKLEAWAIPKEIIDQAETSPWIHPPAIFQIPVHIQESPSHDKALEAMPANGSVLDIGCGGGIGAFALTGKISRAIGVDHQQEMLNMFKENADSRNIASSIHLGFWPALEKEVEIADVVVVHHVLYNVQDVIPFIKALDSHARKRVVIEIPQTHPLSTSSGAWKHFWNLERPTDPTPRDLMAVLSEMGIDAHLQLWEGEMRMEQETPEAMNDRRIRLCLPTSKLGEVTNYFKTNKFPKSRPLATIWWDKI</sequence>
<proteinExistence type="predicted"/>
<dbReference type="AlphaFoldDB" id="A0A6J6AP77"/>
<dbReference type="Gene3D" id="3.40.50.150">
    <property type="entry name" value="Vaccinia Virus protein VP39"/>
    <property type="match status" value="1"/>
</dbReference>
<organism evidence="1">
    <name type="scientific">freshwater metagenome</name>
    <dbReference type="NCBI Taxonomy" id="449393"/>
    <lineage>
        <taxon>unclassified sequences</taxon>
        <taxon>metagenomes</taxon>
        <taxon>ecological metagenomes</taxon>
    </lineage>
</organism>
<dbReference type="SUPFAM" id="SSF53335">
    <property type="entry name" value="S-adenosyl-L-methionine-dependent methyltransferases"/>
    <property type="match status" value="1"/>
</dbReference>
<gene>
    <name evidence="1" type="ORF">UFOPK4182_00852</name>
</gene>
<dbReference type="CDD" id="cd02440">
    <property type="entry name" value="AdoMet_MTases"/>
    <property type="match status" value="1"/>
</dbReference>
<evidence type="ECO:0000313" key="1">
    <source>
        <dbReference type="EMBL" id="CAB4372375.1"/>
    </source>
</evidence>